<evidence type="ECO:0000313" key="2">
    <source>
        <dbReference type="Proteomes" id="UP001492380"/>
    </source>
</evidence>
<sequence length="520" mass="58509">MASATTPLILCIPNELVLLIGEEVARDPVNGFGELVAFSSSCKPIRVIIEHLIFKTIELLTKANTRDGAVHYARMAQHRPRISSRRLQTVFLASPPAFLKYTKSLAFHAFWDTSSVNVSTTPSWMATGLGRLLLKPTCLRRLEIDGHDQFAQGVKSFFAGMNTSCFGTLDELVISMEFRFLLTVTPNLTKLSNRPREGFGRSLRTYDQATAQEFLDLCSALPKLHHLDLSIADFEHPDGSMSIQSLQVSRERQRCPRPVFQYAEGRIPMAFILNLIRPQQGLHTVKIPAERDISMGNMDPAAQWTNVGGYATALVAAIVVVKCPRIKAIHVGDWDDNYTVERISEKQMTVLKPPGDHDPSFNEHFEVICVHQGAEGSPAWFEDGDKYEDAEVYEPYDELNRLVVNEQSEVFHRSTALVAAIVVVQCPGVKDIEVRDWDRYAVERDSEKDRTLLKPPGDDDPTDNEHLKVVSVSPGAEGSPAWFEDGERDEDAEFYDEEKERNHLVVNEDCDAFGQYNLWD</sequence>
<keyword evidence="2" id="KW-1185">Reference proteome</keyword>
<proteinExistence type="predicted"/>
<dbReference type="EMBL" id="JBBWRZ010000015">
    <property type="protein sequence ID" value="KAK8222660.1"/>
    <property type="molecule type" value="Genomic_DNA"/>
</dbReference>
<dbReference type="Proteomes" id="UP001492380">
    <property type="component" value="Unassembled WGS sequence"/>
</dbReference>
<evidence type="ECO:0000313" key="1">
    <source>
        <dbReference type="EMBL" id="KAK8222660.1"/>
    </source>
</evidence>
<reference evidence="1 2" key="1">
    <citation type="submission" date="2024-04" db="EMBL/GenBank/DDBJ databases">
        <title>Phyllosticta paracitricarpa is synonymous to the EU quarantine fungus P. citricarpa based on phylogenomic analyses.</title>
        <authorList>
            <consortium name="Lawrence Berkeley National Laboratory"/>
            <person name="Van Ingen-Buijs V.A."/>
            <person name="Van Westerhoven A.C."/>
            <person name="Haridas S."/>
            <person name="Skiadas P."/>
            <person name="Martin F."/>
            <person name="Groenewald J.Z."/>
            <person name="Crous P.W."/>
            <person name="Seidl M.F."/>
        </authorList>
    </citation>
    <scope>NUCLEOTIDE SEQUENCE [LARGE SCALE GENOMIC DNA]</scope>
    <source>
        <strain evidence="1 2">CBS 123374</strain>
    </source>
</reference>
<gene>
    <name evidence="1" type="ORF">HDK90DRAFT_545081</name>
</gene>
<protein>
    <recommendedName>
        <fullName evidence="3">F-box domain-containing protein</fullName>
    </recommendedName>
</protein>
<name>A0ABR1Y9H2_9PEZI</name>
<accession>A0ABR1Y9H2</accession>
<organism evidence="1 2">
    <name type="scientific">Phyllosticta capitalensis</name>
    <dbReference type="NCBI Taxonomy" id="121624"/>
    <lineage>
        <taxon>Eukaryota</taxon>
        <taxon>Fungi</taxon>
        <taxon>Dikarya</taxon>
        <taxon>Ascomycota</taxon>
        <taxon>Pezizomycotina</taxon>
        <taxon>Dothideomycetes</taxon>
        <taxon>Dothideomycetes incertae sedis</taxon>
        <taxon>Botryosphaeriales</taxon>
        <taxon>Phyllostictaceae</taxon>
        <taxon>Phyllosticta</taxon>
    </lineage>
</organism>
<comment type="caution">
    <text evidence="1">The sequence shown here is derived from an EMBL/GenBank/DDBJ whole genome shotgun (WGS) entry which is preliminary data.</text>
</comment>
<evidence type="ECO:0008006" key="3">
    <source>
        <dbReference type="Google" id="ProtNLM"/>
    </source>
</evidence>